<evidence type="ECO:0000313" key="1">
    <source>
        <dbReference type="EMBL" id="AGS06889.1"/>
    </source>
</evidence>
<proteinExistence type="predicted"/>
<dbReference type="STRING" id="669502.SSDC_00995"/>
<dbReference type="HOGENOM" id="CLU_1281251_0_0_4"/>
<evidence type="ECO:0000313" key="2">
    <source>
        <dbReference type="Proteomes" id="UP000015216"/>
    </source>
</evidence>
<sequence>MNINKISKKLIIYMTILNEIGINPIWIERNKLYNNKKIINLISFKSNNYFNKKKDKIYENKMLIILCKDINKIDKTSYLFIMNDFHIKEEEELLNNILHIFNMQKKITLKCNFIDLNKYITYYHPSILIFMGREIKLQLISEKIVEKIIDNKNKQIIKTENEKNAVLNIYPGDLYYIEDILILVTNEISYLLNNPYNKYKLWNNFCLLKSFKNTI</sequence>
<reference evidence="1 2" key="1">
    <citation type="journal article" date="2013" name="Curr. Biol.">
        <title>Defensive bacteriome symbiont with a drastically reduced genome.</title>
        <authorList>
            <person name="Nakabachi A."/>
            <person name="Ueoka R."/>
            <person name="Oshima K."/>
            <person name="Teta R."/>
            <person name="Mangoni A."/>
            <person name="Gurgui M."/>
            <person name="Oldham N.J."/>
            <person name="van Echten-Deckert G."/>
            <person name="Okamura K."/>
            <person name="Yamamoto K."/>
            <person name="Inoue H."/>
            <person name="Ohkuma M."/>
            <person name="Hongoh Y."/>
            <person name="Miyagishima S.Y."/>
            <person name="Hattori M."/>
            <person name="Piel J."/>
            <person name="Fukatsu T."/>
        </authorList>
    </citation>
    <scope>NUCLEOTIDE SEQUENCE [LARGE SCALE GENOMIC DNA]</scope>
    <source>
        <strain evidence="1 2">DC</strain>
    </source>
</reference>
<name>S5R3W2_9PROT</name>
<dbReference type="KEGG" id="ssdc:SSDC_00995"/>
<dbReference type="RefSeq" id="WP_020915464.1">
    <property type="nucleotide sequence ID" value="NZ_CP146399.1"/>
</dbReference>
<dbReference type="AlphaFoldDB" id="S5R3W2"/>
<accession>S5R3W2</accession>
<dbReference type="PATRIC" id="fig|669502.6.peg.193"/>
<keyword evidence="2" id="KW-1185">Reference proteome</keyword>
<gene>
    <name evidence="1" type="ORF">SSDC_00995</name>
</gene>
<dbReference type="EMBL" id="CP003468">
    <property type="protein sequence ID" value="AGS06889.1"/>
    <property type="molecule type" value="Genomic_DNA"/>
</dbReference>
<dbReference type="Proteomes" id="UP000015216">
    <property type="component" value="Chromosome"/>
</dbReference>
<protein>
    <submittedName>
        <fullName evidence="1">Uncharacterized protein</fullName>
    </submittedName>
</protein>
<organism evidence="1 2">
    <name type="scientific">Candidatus Profftella armatura</name>
    <dbReference type="NCBI Taxonomy" id="669502"/>
    <lineage>
        <taxon>Bacteria</taxon>
        <taxon>Pseudomonadati</taxon>
        <taxon>Pseudomonadota</taxon>
        <taxon>Betaproteobacteria</taxon>
        <taxon>Candidatus Profftella</taxon>
    </lineage>
</organism>